<name>Q67RQ1_SYMTH</name>
<dbReference type="InterPro" id="IPR049730">
    <property type="entry name" value="SNF2/RAD54-like_C"/>
</dbReference>
<sequence length="989" mass="107410">MITVHGSFVPSGASGFFFLWGLDGVAARDAAPPGRRRRGVPRHPCATEPEALYPALRGLPYLNTLSLVQWQPGPDGVSPARVPGIALSVPNAVQWLLDLPDHFRGTPLRPGHSLQLWCVASKLLLEFLGRGLMLPVLQAEAGVLSAGWALHLTDADDVRRLTRLAAGLPEACRALVPPDRTPNTYPLPVADGLVHQFMRTAAAGVIRLLLEEEPLPEAQSLQDTALRHWLAALTGAEARDLPPGLPGAQELYAALDRWSAPATGVLSHASLRTGVRLHLPGPETDGEWELELTLHAPDEGALPVTADAVWASLGAEVEIGGQRYQGAEQRLLADLPAMARLFPPLAPLLRDPAPSRMRIPADDVLALIQEGAMLLQQAGHPVLLPAALAKPAALRVGMRLSPAGGSPSMFGLHQIVNVRWDVALGGTPLTLDELRHLARQKRPLVQMQGRWVRVDERTLAAVLRRIEQHGGQMELGTALRLAPEADEATATGWIAELLERLQEPARMEPVPTPGGFAGTLRPYQQRGLAWLAFLRRWGLGACLADDMGLGKTVQLIALLLHEREAGWAAGPTLLVCPVSVLGNWCRELARFAPGLRVLVHHGPGRLGEPDFARQAGAHDVVLTTYSLLARDAALLGQVTWNGIVADEAQNLKNPDTQHARALRSLSGGYRIALTGTPVENHLGDLWSLFQFLNPGLLGSREEFERRYAVPIQRYQDEEAAARLRRQVGPFILRRQKNDPAIAPDLPDKLENTELVTLSVEQAALYEAIVQETLERAAQADGIQRQAAVLAGLTRLKQVCNHPAAATGDGPLVGRSGKIDRLVQLLQEVLAAGEQALLFTQFARFGGRLQAYLAETLGCEVLFLHGGTPQPERDRLVARFQAGEAPLFILSLKAGGLGLNLTAATHVFHVDRWWNPAVEDQATDRAYRIGQTRRVLVHRLITAGTLEERIDRLLAEKRALAGQVIISGESWLGQLSTEELRALIALDREV</sequence>
<dbReference type="PANTHER" id="PTHR10799">
    <property type="entry name" value="SNF2/RAD54 HELICASE FAMILY"/>
    <property type="match status" value="1"/>
</dbReference>
<dbReference type="HOGENOM" id="CLU_000315_21_8_9"/>
<dbReference type="Pfam" id="PF00271">
    <property type="entry name" value="Helicase_C"/>
    <property type="match status" value="1"/>
</dbReference>
<evidence type="ECO:0000313" key="5">
    <source>
        <dbReference type="Proteomes" id="UP000000417"/>
    </source>
</evidence>
<dbReference type="Pfam" id="PF00176">
    <property type="entry name" value="SNF2-rel_dom"/>
    <property type="match status" value="1"/>
</dbReference>
<dbReference type="CDD" id="cd18793">
    <property type="entry name" value="SF2_C_SNF"/>
    <property type="match status" value="1"/>
</dbReference>
<dbReference type="InterPro" id="IPR000330">
    <property type="entry name" value="SNF2_N"/>
</dbReference>
<dbReference type="RefSeq" id="WP_011194790.1">
    <property type="nucleotide sequence ID" value="NC_006177.1"/>
</dbReference>
<accession>Q67RQ1</accession>
<dbReference type="InterPro" id="IPR027417">
    <property type="entry name" value="P-loop_NTPase"/>
</dbReference>
<dbReference type="KEGG" id="sth:STH657"/>
<dbReference type="PROSITE" id="PS51194">
    <property type="entry name" value="HELICASE_CTER"/>
    <property type="match status" value="1"/>
</dbReference>
<keyword evidence="4" id="KW-0347">Helicase</keyword>
<dbReference type="AlphaFoldDB" id="Q67RQ1"/>
<dbReference type="InterPro" id="IPR022138">
    <property type="entry name" value="DUF3670"/>
</dbReference>
<protein>
    <submittedName>
        <fullName evidence="4">SNF2 family helicase</fullName>
    </submittedName>
</protein>
<keyword evidence="4" id="KW-0547">Nucleotide-binding</keyword>
<evidence type="ECO:0000313" key="4">
    <source>
        <dbReference type="EMBL" id="BAD39642.1"/>
    </source>
</evidence>
<dbReference type="EMBL" id="AP006840">
    <property type="protein sequence ID" value="BAD39642.1"/>
    <property type="molecule type" value="Genomic_DNA"/>
</dbReference>
<keyword evidence="5" id="KW-1185">Reference proteome</keyword>
<keyword evidence="4" id="KW-0067">ATP-binding</keyword>
<dbReference type="STRING" id="292459.STH657"/>
<dbReference type="eggNOG" id="COG0553">
    <property type="taxonomic scope" value="Bacteria"/>
</dbReference>
<dbReference type="InterPro" id="IPR014001">
    <property type="entry name" value="Helicase_ATP-bd"/>
</dbReference>
<organism evidence="4 5">
    <name type="scientific">Symbiobacterium thermophilum (strain DSM 24528 / JCM 14929 / IAM 14863 / T)</name>
    <dbReference type="NCBI Taxonomy" id="292459"/>
    <lineage>
        <taxon>Bacteria</taxon>
        <taxon>Bacillati</taxon>
        <taxon>Bacillota</taxon>
        <taxon>Clostridia</taxon>
        <taxon>Eubacteriales</taxon>
        <taxon>Symbiobacteriaceae</taxon>
        <taxon>Symbiobacterium</taxon>
    </lineage>
</organism>
<dbReference type="InterPro" id="IPR038718">
    <property type="entry name" value="SNF2-like_sf"/>
</dbReference>
<dbReference type="Pfam" id="PF12419">
    <property type="entry name" value="DUF3670"/>
    <property type="match status" value="1"/>
</dbReference>
<evidence type="ECO:0000256" key="1">
    <source>
        <dbReference type="ARBA" id="ARBA00022801"/>
    </source>
</evidence>
<gene>
    <name evidence="4" type="ordered locus">STH657</name>
</gene>
<dbReference type="InterPro" id="IPR001650">
    <property type="entry name" value="Helicase_C-like"/>
</dbReference>
<dbReference type="GO" id="GO:0016787">
    <property type="term" value="F:hydrolase activity"/>
    <property type="evidence" value="ECO:0007669"/>
    <property type="project" value="UniProtKB-KW"/>
</dbReference>
<dbReference type="FunFam" id="3.40.50.300:FF:000533">
    <property type="entry name" value="Helicase, Snf2 family"/>
    <property type="match status" value="1"/>
</dbReference>
<feature type="domain" description="Helicase ATP-binding" evidence="2">
    <location>
        <begin position="532"/>
        <end position="695"/>
    </location>
</feature>
<reference evidence="4 5" key="1">
    <citation type="journal article" date="2004" name="Nucleic Acids Res.">
        <title>Genome sequence of Symbiobacterium thermophilum, an uncultivable bacterium that depends on microbial commensalism.</title>
        <authorList>
            <person name="Ueda K."/>
            <person name="Yamashita A."/>
            <person name="Ishikawa J."/>
            <person name="Shimada M."/>
            <person name="Watsuji T."/>
            <person name="Morimura K."/>
            <person name="Ikeda H."/>
            <person name="Hattori M."/>
            <person name="Beppu T."/>
        </authorList>
    </citation>
    <scope>NUCLEOTIDE SEQUENCE [LARGE SCALE GENOMIC DNA]</scope>
    <source>
        <strain evidence="5">T / IAM 14863</strain>
    </source>
</reference>
<dbReference type="GO" id="GO:0005524">
    <property type="term" value="F:ATP binding"/>
    <property type="evidence" value="ECO:0007669"/>
    <property type="project" value="InterPro"/>
</dbReference>
<proteinExistence type="predicted"/>
<dbReference type="FunFam" id="3.40.50.10810:FF:000031">
    <property type="entry name" value="Helicase, SNF2/RAD54 family"/>
    <property type="match status" value="1"/>
</dbReference>
<evidence type="ECO:0000259" key="2">
    <source>
        <dbReference type="PROSITE" id="PS51192"/>
    </source>
</evidence>
<dbReference type="SUPFAM" id="SSF52540">
    <property type="entry name" value="P-loop containing nucleoside triphosphate hydrolases"/>
    <property type="match status" value="2"/>
</dbReference>
<dbReference type="SMART" id="SM00490">
    <property type="entry name" value="HELICc"/>
    <property type="match status" value="1"/>
</dbReference>
<keyword evidence="1" id="KW-0378">Hydrolase</keyword>
<feature type="domain" description="Helicase C-terminal" evidence="3">
    <location>
        <begin position="820"/>
        <end position="983"/>
    </location>
</feature>
<dbReference type="PROSITE" id="PS51192">
    <property type="entry name" value="HELICASE_ATP_BIND_1"/>
    <property type="match status" value="1"/>
</dbReference>
<dbReference type="Gene3D" id="3.40.50.300">
    <property type="entry name" value="P-loop containing nucleotide triphosphate hydrolases"/>
    <property type="match status" value="1"/>
</dbReference>
<evidence type="ECO:0000259" key="3">
    <source>
        <dbReference type="PROSITE" id="PS51194"/>
    </source>
</evidence>
<dbReference type="SMART" id="SM00487">
    <property type="entry name" value="DEXDc"/>
    <property type="match status" value="1"/>
</dbReference>
<dbReference type="CDD" id="cd18012">
    <property type="entry name" value="DEXQc_arch_SWI2_SNF2"/>
    <property type="match status" value="1"/>
</dbReference>
<dbReference type="Proteomes" id="UP000000417">
    <property type="component" value="Chromosome"/>
</dbReference>
<dbReference type="Gene3D" id="3.40.50.10810">
    <property type="entry name" value="Tandem AAA-ATPase domain"/>
    <property type="match status" value="1"/>
</dbReference>
<dbReference type="GO" id="GO:0004386">
    <property type="term" value="F:helicase activity"/>
    <property type="evidence" value="ECO:0007669"/>
    <property type="project" value="UniProtKB-KW"/>
</dbReference>